<dbReference type="CDD" id="cd00887">
    <property type="entry name" value="MoeA"/>
    <property type="match status" value="1"/>
</dbReference>
<keyword evidence="8 11" id="KW-0460">Magnesium</keyword>
<protein>
    <recommendedName>
        <fullName evidence="11">Molybdopterin molybdenumtransferase</fullName>
        <ecNumber evidence="11">2.10.1.1</ecNumber>
    </recommendedName>
</protein>
<evidence type="ECO:0000313" key="13">
    <source>
        <dbReference type="EMBL" id="SMF60924.1"/>
    </source>
</evidence>
<evidence type="ECO:0000256" key="8">
    <source>
        <dbReference type="ARBA" id="ARBA00022842"/>
    </source>
</evidence>
<dbReference type="Pfam" id="PF03453">
    <property type="entry name" value="MoeA_N"/>
    <property type="match status" value="1"/>
</dbReference>
<evidence type="ECO:0000256" key="9">
    <source>
        <dbReference type="ARBA" id="ARBA00023150"/>
    </source>
</evidence>
<dbReference type="InterPro" id="IPR038987">
    <property type="entry name" value="MoeA-like"/>
</dbReference>
<keyword evidence="7 11" id="KW-0479">Metal-binding</keyword>
<dbReference type="Pfam" id="PF00994">
    <property type="entry name" value="MoCF_biosynth"/>
    <property type="match status" value="1"/>
</dbReference>
<dbReference type="InterPro" id="IPR001453">
    <property type="entry name" value="MoaB/Mog_dom"/>
</dbReference>
<organism evidence="13 14">
    <name type="scientific">Tistlia consotensis USBA 355</name>
    <dbReference type="NCBI Taxonomy" id="560819"/>
    <lineage>
        <taxon>Bacteria</taxon>
        <taxon>Pseudomonadati</taxon>
        <taxon>Pseudomonadota</taxon>
        <taxon>Alphaproteobacteria</taxon>
        <taxon>Rhodospirillales</taxon>
        <taxon>Rhodovibrionaceae</taxon>
        <taxon>Tistlia</taxon>
    </lineage>
</organism>
<dbReference type="Gene3D" id="3.40.980.10">
    <property type="entry name" value="MoaB/Mog-like domain"/>
    <property type="match status" value="1"/>
</dbReference>
<evidence type="ECO:0000256" key="3">
    <source>
        <dbReference type="ARBA" id="ARBA00005046"/>
    </source>
</evidence>
<dbReference type="EC" id="2.10.1.1" evidence="11"/>
<comment type="function">
    <text evidence="2 11">Catalyzes the insertion of molybdate into adenylated molybdopterin with the concomitant release of AMP.</text>
</comment>
<dbReference type="SUPFAM" id="SSF63882">
    <property type="entry name" value="MoeA N-terminal region -like"/>
    <property type="match status" value="1"/>
</dbReference>
<dbReference type="InterPro" id="IPR008284">
    <property type="entry name" value="MoCF_biosynth_CS"/>
</dbReference>
<dbReference type="GO" id="GO:0046872">
    <property type="term" value="F:metal ion binding"/>
    <property type="evidence" value="ECO:0007669"/>
    <property type="project" value="UniProtKB-UniRule"/>
</dbReference>
<evidence type="ECO:0000256" key="11">
    <source>
        <dbReference type="RuleBase" id="RU365090"/>
    </source>
</evidence>
<dbReference type="SMART" id="SM00852">
    <property type="entry name" value="MoCF_biosynth"/>
    <property type="match status" value="1"/>
</dbReference>
<dbReference type="Gene3D" id="3.90.105.10">
    <property type="entry name" value="Molybdopterin biosynthesis moea protein, domain 2"/>
    <property type="match status" value="1"/>
</dbReference>
<dbReference type="UniPathway" id="UPA00344"/>
<reference evidence="13 14" key="1">
    <citation type="submission" date="2017-04" db="EMBL/GenBank/DDBJ databases">
        <authorList>
            <person name="Afonso C.L."/>
            <person name="Miller P.J."/>
            <person name="Scott M.A."/>
            <person name="Spackman E."/>
            <person name="Goraichik I."/>
            <person name="Dimitrov K.M."/>
            <person name="Suarez D.L."/>
            <person name="Swayne D.E."/>
        </authorList>
    </citation>
    <scope>NUCLEOTIDE SEQUENCE [LARGE SCALE GENOMIC DNA]</scope>
    <source>
        <strain evidence="13 14">USBA 355</strain>
    </source>
</reference>
<sequence>MAQLSDDCFAHGGKLMTVEEALALIEARTARVTGEETVALDAALGRVLAEDLVAAFSVPAHDNSAVDGYAVYFDDLDPEAETRLPIRGRAAAGHPLAGPQARGTAVRIFTGAAMPAGLDGEAPDTVMMQEDCRLEGDTVVIAPGIRRGSNRRLAGEDIRQGETVLAAGRRLRPQDLGQAAAIGRRELAVAGRLRVALFSTGDELREPGSPLPPGCIYDSNRHTLGGLLRGLGCAVTDLGILEDREPAVRAALAEAAGSHDLVITSGGVSVGEEDHVKAAVEALGRLHAWRLAIKPGRPIALGQVGRVPLVGLPGNPVAVVVTFVTFVRPLILRLAGAAPEPTPGFAVTAGFAHRKKRDRREWLRASLDSEDGRLVARKFPRDGAGILSSIVESDGLVELPEDLTRLEPGTTVRFLPFSALMS</sequence>
<evidence type="ECO:0000259" key="12">
    <source>
        <dbReference type="SMART" id="SM00852"/>
    </source>
</evidence>
<dbReference type="GO" id="GO:0005829">
    <property type="term" value="C:cytosol"/>
    <property type="evidence" value="ECO:0007669"/>
    <property type="project" value="TreeGrafter"/>
</dbReference>
<dbReference type="EMBL" id="FWZX01000023">
    <property type="protein sequence ID" value="SMF60924.1"/>
    <property type="molecule type" value="Genomic_DNA"/>
</dbReference>
<dbReference type="PROSITE" id="PS01079">
    <property type="entry name" value="MOCF_BIOSYNTHESIS_2"/>
    <property type="match status" value="1"/>
</dbReference>
<dbReference type="Proteomes" id="UP000192917">
    <property type="component" value="Unassembled WGS sequence"/>
</dbReference>
<evidence type="ECO:0000313" key="14">
    <source>
        <dbReference type="Proteomes" id="UP000192917"/>
    </source>
</evidence>
<comment type="catalytic activity">
    <reaction evidence="10">
        <text>adenylyl-molybdopterin + molybdate = Mo-molybdopterin + AMP + H(+)</text>
        <dbReference type="Rhea" id="RHEA:35047"/>
        <dbReference type="ChEBI" id="CHEBI:15378"/>
        <dbReference type="ChEBI" id="CHEBI:36264"/>
        <dbReference type="ChEBI" id="CHEBI:62727"/>
        <dbReference type="ChEBI" id="CHEBI:71302"/>
        <dbReference type="ChEBI" id="CHEBI:456215"/>
        <dbReference type="EC" id="2.10.1.1"/>
    </reaction>
</comment>
<dbReference type="GO" id="GO:0006777">
    <property type="term" value="P:Mo-molybdopterin cofactor biosynthetic process"/>
    <property type="evidence" value="ECO:0007669"/>
    <property type="project" value="UniProtKB-UniRule"/>
</dbReference>
<proteinExistence type="inferred from homology"/>
<dbReference type="NCBIfam" id="TIGR00177">
    <property type="entry name" value="molyb_syn"/>
    <property type="match status" value="1"/>
</dbReference>
<evidence type="ECO:0000256" key="7">
    <source>
        <dbReference type="ARBA" id="ARBA00022723"/>
    </source>
</evidence>
<evidence type="ECO:0000256" key="6">
    <source>
        <dbReference type="ARBA" id="ARBA00022679"/>
    </source>
</evidence>
<evidence type="ECO:0000256" key="2">
    <source>
        <dbReference type="ARBA" id="ARBA00002901"/>
    </source>
</evidence>
<dbReference type="Pfam" id="PF03454">
    <property type="entry name" value="MoeA_C"/>
    <property type="match status" value="1"/>
</dbReference>
<dbReference type="InterPro" id="IPR036425">
    <property type="entry name" value="MoaB/Mog-like_dom_sf"/>
</dbReference>
<keyword evidence="14" id="KW-1185">Reference proteome</keyword>
<feature type="domain" description="MoaB/Mog" evidence="12">
    <location>
        <begin position="196"/>
        <end position="333"/>
    </location>
</feature>
<evidence type="ECO:0000256" key="10">
    <source>
        <dbReference type="ARBA" id="ARBA00047317"/>
    </source>
</evidence>
<evidence type="ECO:0000256" key="5">
    <source>
        <dbReference type="ARBA" id="ARBA00022505"/>
    </source>
</evidence>
<accession>A0A1Y6CF07</accession>
<dbReference type="PANTHER" id="PTHR10192">
    <property type="entry name" value="MOLYBDOPTERIN BIOSYNTHESIS PROTEIN"/>
    <property type="match status" value="1"/>
</dbReference>
<dbReference type="InterPro" id="IPR005111">
    <property type="entry name" value="MoeA_C_domain_IV"/>
</dbReference>
<comment type="similarity">
    <text evidence="4 11">Belongs to the MoeA family.</text>
</comment>
<dbReference type="Gene3D" id="2.40.340.10">
    <property type="entry name" value="MoeA, C-terminal, domain IV"/>
    <property type="match status" value="1"/>
</dbReference>
<keyword evidence="6 11" id="KW-0808">Transferase</keyword>
<gene>
    <name evidence="13" type="ORF">SAMN05428998_123112</name>
</gene>
<evidence type="ECO:0000256" key="1">
    <source>
        <dbReference type="ARBA" id="ARBA00001946"/>
    </source>
</evidence>
<dbReference type="PANTHER" id="PTHR10192:SF5">
    <property type="entry name" value="GEPHYRIN"/>
    <property type="match status" value="1"/>
</dbReference>
<dbReference type="FunFam" id="3.40.980.10:FF:000004">
    <property type="entry name" value="Molybdopterin molybdenumtransferase"/>
    <property type="match status" value="1"/>
</dbReference>
<dbReference type="NCBIfam" id="NF045515">
    <property type="entry name" value="Glp_gephyrin"/>
    <property type="match status" value="1"/>
</dbReference>
<dbReference type="GO" id="GO:0061599">
    <property type="term" value="F:molybdopterin molybdotransferase activity"/>
    <property type="evidence" value="ECO:0007669"/>
    <property type="project" value="UniProtKB-UniRule"/>
</dbReference>
<evidence type="ECO:0000256" key="4">
    <source>
        <dbReference type="ARBA" id="ARBA00010763"/>
    </source>
</evidence>
<dbReference type="InterPro" id="IPR036688">
    <property type="entry name" value="MoeA_C_domain_IV_sf"/>
</dbReference>
<name>A0A1Y6CF07_9PROT</name>
<dbReference type="AlphaFoldDB" id="A0A1Y6CF07"/>
<keyword evidence="9 11" id="KW-0501">Molybdenum cofactor biosynthesis</keyword>
<dbReference type="SUPFAM" id="SSF53218">
    <property type="entry name" value="Molybdenum cofactor biosynthesis proteins"/>
    <property type="match status" value="1"/>
</dbReference>
<dbReference type="InterPro" id="IPR036135">
    <property type="entry name" value="MoeA_linker/N_sf"/>
</dbReference>
<dbReference type="SUPFAM" id="SSF63867">
    <property type="entry name" value="MoeA C-terminal domain-like"/>
    <property type="match status" value="1"/>
</dbReference>
<comment type="cofactor">
    <cofactor evidence="1 11">
        <name>Mg(2+)</name>
        <dbReference type="ChEBI" id="CHEBI:18420"/>
    </cofactor>
</comment>
<keyword evidence="5 11" id="KW-0500">Molybdenum</keyword>
<dbReference type="STRING" id="560819.SAMN05428998_123112"/>
<dbReference type="InterPro" id="IPR005110">
    <property type="entry name" value="MoeA_linker/N"/>
</dbReference>
<comment type="pathway">
    <text evidence="3 11">Cofactor biosynthesis; molybdopterin biosynthesis.</text>
</comment>
<dbReference type="Gene3D" id="2.170.190.11">
    <property type="entry name" value="Molybdopterin biosynthesis moea protein, domain 3"/>
    <property type="match status" value="1"/>
</dbReference>
<dbReference type="RefSeq" id="WP_085125042.1">
    <property type="nucleotide sequence ID" value="NZ_FWZX01000023.1"/>
</dbReference>